<evidence type="ECO:0000256" key="1">
    <source>
        <dbReference type="ARBA" id="ARBA00004196"/>
    </source>
</evidence>
<dbReference type="InterPro" id="IPR017853">
    <property type="entry name" value="GH"/>
</dbReference>
<dbReference type="GO" id="GO:0042124">
    <property type="term" value="F:1,3-beta-glucanosyltransferase activity"/>
    <property type="evidence" value="ECO:0007669"/>
    <property type="project" value="TreeGrafter"/>
</dbReference>
<evidence type="ECO:0000256" key="10">
    <source>
        <dbReference type="RuleBase" id="RU361209"/>
    </source>
</evidence>
<dbReference type="EC" id="2.4.1.-" evidence="10"/>
<keyword evidence="15" id="KW-1185">Reference proteome</keyword>
<evidence type="ECO:0000256" key="11">
    <source>
        <dbReference type="SAM" id="MobiDB-lite"/>
    </source>
</evidence>
<evidence type="ECO:0000256" key="12">
    <source>
        <dbReference type="SAM" id="Phobius"/>
    </source>
</evidence>
<name>A0AAW0D866_9AGAR</name>
<keyword evidence="8" id="KW-0325">Glycoprotein</keyword>
<dbReference type="SMART" id="SM00768">
    <property type="entry name" value="X8"/>
    <property type="match status" value="1"/>
</dbReference>
<keyword evidence="12" id="KW-1133">Transmembrane helix</keyword>
<comment type="similarity">
    <text evidence="3 10">Belongs to the glycosyl hydrolase 72 family.</text>
</comment>
<dbReference type="InterPro" id="IPR012946">
    <property type="entry name" value="X8"/>
</dbReference>
<dbReference type="Pfam" id="PF07983">
    <property type="entry name" value="X8"/>
    <property type="match status" value="1"/>
</dbReference>
<keyword evidence="7" id="KW-1015">Disulfide bond</keyword>
<evidence type="ECO:0000256" key="4">
    <source>
        <dbReference type="ARBA" id="ARBA00022622"/>
    </source>
</evidence>
<comment type="function">
    <text evidence="10">Splits internally a 1,3-beta-glucan molecule and transfers the newly generated reducing end (the donor) to the non-reducing end of another 1,3-beta-glucan molecule (the acceptor) forming a 1,3-beta linkage, resulting in the elongation of 1,3-beta-glucan chains in the cell wall.</text>
</comment>
<dbReference type="EMBL" id="JAWWNJ010000010">
    <property type="protein sequence ID" value="KAK7046521.1"/>
    <property type="molecule type" value="Genomic_DNA"/>
</dbReference>
<dbReference type="PANTHER" id="PTHR31468:SF2">
    <property type="entry name" value="1,3-BETA-GLUCANOSYLTRANSFERASE GAS1"/>
    <property type="match status" value="1"/>
</dbReference>
<comment type="caution">
    <text evidence="14">The sequence shown here is derived from an EMBL/GenBank/DDBJ whole genome shotgun (WGS) entry which is preliminary data.</text>
</comment>
<dbReference type="GO" id="GO:0071970">
    <property type="term" value="P:fungal-type cell wall (1-&gt;3)-beta-D-glucan biosynthetic process"/>
    <property type="evidence" value="ECO:0007669"/>
    <property type="project" value="TreeGrafter"/>
</dbReference>
<dbReference type="Pfam" id="PF03198">
    <property type="entry name" value="Glyco_hydro_72"/>
    <property type="match status" value="1"/>
</dbReference>
<accession>A0AAW0D866</accession>
<evidence type="ECO:0000256" key="6">
    <source>
        <dbReference type="ARBA" id="ARBA00023136"/>
    </source>
</evidence>
<evidence type="ECO:0000256" key="3">
    <source>
        <dbReference type="ARBA" id="ARBA00007528"/>
    </source>
</evidence>
<evidence type="ECO:0000259" key="13">
    <source>
        <dbReference type="SMART" id="SM00768"/>
    </source>
</evidence>
<keyword evidence="5" id="KW-0732">Signal</keyword>
<evidence type="ECO:0000256" key="9">
    <source>
        <dbReference type="ARBA" id="ARBA00023288"/>
    </source>
</evidence>
<feature type="compositionally biased region" description="Low complexity" evidence="11">
    <location>
        <begin position="515"/>
        <end position="533"/>
    </location>
</feature>
<evidence type="ECO:0000256" key="5">
    <source>
        <dbReference type="ARBA" id="ARBA00022729"/>
    </source>
</evidence>
<dbReference type="GO" id="GO:0031505">
    <property type="term" value="P:fungal-type cell wall organization"/>
    <property type="evidence" value="ECO:0007669"/>
    <property type="project" value="TreeGrafter"/>
</dbReference>
<dbReference type="Proteomes" id="UP001362999">
    <property type="component" value="Unassembled WGS sequence"/>
</dbReference>
<keyword evidence="12" id="KW-0812">Transmembrane</keyword>
<dbReference type="Gene3D" id="3.20.20.80">
    <property type="entry name" value="Glycosidases"/>
    <property type="match status" value="1"/>
</dbReference>
<dbReference type="InterPro" id="IPR004886">
    <property type="entry name" value="Glucanosyltransferase"/>
</dbReference>
<protein>
    <recommendedName>
        <fullName evidence="10">1,3-beta-glucanosyltransferase</fullName>
        <ecNumber evidence="10">2.4.1.-</ecNumber>
    </recommendedName>
</protein>
<dbReference type="AlphaFoldDB" id="A0AAW0D866"/>
<evidence type="ECO:0000256" key="7">
    <source>
        <dbReference type="ARBA" id="ARBA00023157"/>
    </source>
</evidence>
<evidence type="ECO:0000313" key="14">
    <source>
        <dbReference type="EMBL" id="KAK7046521.1"/>
    </source>
</evidence>
<dbReference type="SUPFAM" id="SSF51445">
    <property type="entry name" value="(Trans)glycosidases"/>
    <property type="match status" value="1"/>
</dbReference>
<feature type="transmembrane region" description="Helical" evidence="12">
    <location>
        <begin position="538"/>
        <end position="558"/>
    </location>
</feature>
<dbReference type="Gene3D" id="1.20.58.1040">
    <property type="match status" value="1"/>
</dbReference>
<evidence type="ECO:0000256" key="2">
    <source>
        <dbReference type="ARBA" id="ARBA00004589"/>
    </source>
</evidence>
<feature type="domain" description="X8" evidence="13">
    <location>
        <begin position="389"/>
        <end position="491"/>
    </location>
</feature>
<keyword evidence="10" id="KW-0808">Transferase</keyword>
<keyword evidence="4 10" id="KW-0336">GPI-anchor</keyword>
<feature type="region of interest" description="Disordered" evidence="11">
    <location>
        <begin position="500"/>
        <end position="533"/>
    </location>
</feature>
<keyword evidence="6 10" id="KW-0472">Membrane</keyword>
<gene>
    <name evidence="14" type="ORF">R3P38DRAFT_2874176</name>
</gene>
<proteinExistence type="inferred from homology"/>
<organism evidence="14 15">
    <name type="scientific">Favolaschia claudopus</name>
    <dbReference type="NCBI Taxonomy" id="2862362"/>
    <lineage>
        <taxon>Eukaryota</taxon>
        <taxon>Fungi</taxon>
        <taxon>Dikarya</taxon>
        <taxon>Basidiomycota</taxon>
        <taxon>Agaricomycotina</taxon>
        <taxon>Agaricomycetes</taxon>
        <taxon>Agaricomycetidae</taxon>
        <taxon>Agaricales</taxon>
        <taxon>Marasmiineae</taxon>
        <taxon>Mycenaceae</taxon>
        <taxon>Favolaschia</taxon>
    </lineage>
</organism>
<evidence type="ECO:0000313" key="15">
    <source>
        <dbReference type="Proteomes" id="UP001362999"/>
    </source>
</evidence>
<dbReference type="PANTHER" id="PTHR31468">
    <property type="entry name" value="1,3-BETA-GLUCANOSYLTRANSFERASE GAS1"/>
    <property type="match status" value="1"/>
</dbReference>
<keyword evidence="9 10" id="KW-0449">Lipoprotein</keyword>
<dbReference type="GO" id="GO:0098552">
    <property type="term" value="C:side of membrane"/>
    <property type="evidence" value="ECO:0007669"/>
    <property type="project" value="UniProtKB-KW"/>
</dbReference>
<evidence type="ECO:0000256" key="8">
    <source>
        <dbReference type="ARBA" id="ARBA00023180"/>
    </source>
</evidence>
<reference evidence="14 15" key="1">
    <citation type="journal article" date="2024" name="J Genomics">
        <title>Draft genome sequencing and assembly of Favolaschia claudopus CIRM-BRFM 2984 isolated from oak limbs.</title>
        <authorList>
            <person name="Navarro D."/>
            <person name="Drula E."/>
            <person name="Chaduli D."/>
            <person name="Cazenave R."/>
            <person name="Ahrendt S."/>
            <person name="Wang J."/>
            <person name="Lipzen A."/>
            <person name="Daum C."/>
            <person name="Barry K."/>
            <person name="Grigoriev I.V."/>
            <person name="Favel A."/>
            <person name="Rosso M.N."/>
            <person name="Martin F."/>
        </authorList>
    </citation>
    <scope>NUCLEOTIDE SEQUENCE [LARGE SCALE GENOMIC DNA]</scope>
    <source>
        <strain evidence="14 15">CIRM-BRFM 2984</strain>
    </source>
</reference>
<sequence length="559" mass="58489">MRFRGKLSVPQITQAMVNLFVLAVALLLAVFAPITGALPKVSRVGKYLYTEDGNRFFIKGIAYQTQGLIIPGPDNPLNQPSTYVDNLADPAACARDLPFFQKLGINAIRAYSANSSAGIYVILDLTLPLNGSIDTTQPAWSTNTLDQYLRTIDAFEKYDNVLAYNIGNEVISPTATQSAPFIVAAARDIRAYLNSISSSALVGYAAIDGPSSFVDDEADFLACSATASVDLFGLNNYEWCGNAANTTFDSMNRRFANYGVAAYFSEFGSENCSPNPRVWTEIPVMYSEPMTDVWSGGLAFSYFSVVSRGHDFGMATLSADNKSVTTNADFDNLAAKFNGVTFVNTPAKGTAPTPTLPNCPAPSPPGWNVSNTIPPTPDDAACGCLANQLSCLFQPPTPDYMKLVGNLIGIACGLVIQAGGTCNDISSSGVSGTYGPVGMCDPTIKLSYVMSQFYELNNRVDAACSFSGNATANPKANPSILASAAASSCMPSPRVFTPSPPPVLVPGAGGGGNGSTDNSHNGSSGPPNGGMSSTVSRGVLVGLTGAVGFVVGAMVWTLA</sequence>
<comment type="subcellular location">
    <subcellularLocation>
        <location evidence="1">Cell envelope</location>
    </subcellularLocation>
    <subcellularLocation>
        <location evidence="10">Cell membrane</location>
        <topology evidence="10">Lipid-anchor</topology>
        <topology evidence="10">GPI-anchor</topology>
    </subcellularLocation>
    <subcellularLocation>
        <location evidence="2">Membrane</location>
        <topology evidence="2">Lipid-anchor</topology>
        <topology evidence="2">GPI-anchor</topology>
    </subcellularLocation>
</comment>
<dbReference type="GO" id="GO:0005886">
    <property type="term" value="C:plasma membrane"/>
    <property type="evidence" value="ECO:0007669"/>
    <property type="project" value="UniProtKB-SubCell"/>
</dbReference>